<dbReference type="SUPFAM" id="SSF140864">
    <property type="entry name" value="TROVE domain-like"/>
    <property type="match status" value="1"/>
</dbReference>
<protein>
    <recommendedName>
        <fullName evidence="4">TROVE domain-containing protein</fullName>
    </recommendedName>
</protein>
<keyword evidence="2" id="KW-0963">Cytoplasm</keyword>
<gene>
    <name evidence="5" type="ORF">NQ317_018298</name>
</gene>
<feature type="domain" description="TROVE" evidence="4">
    <location>
        <begin position="1"/>
        <end position="261"/>
    </location>
</feature>
<keyword evidence="6" id="KW-1185">Reference proteome</keyword>
<dbReference type="EMBL" id="JAPWTJ010001368">
    <property type="protein sequence ID" value="KAJ8972271.1"/>
    <property type="molecule type" value="Genomic_DNA"/>
</dbReference>
<proteinExistence type="predicted"/>
<dbReference type="Pfam" id="PF05731">
    <property type="entry name" value="TROVE"/>
    <property type="match status" value="1"/>
</dbReference>
<reference evidence="5" key="1">
    <citation type="journal article" date="2023" name="Insect Mol. Biol.">
        <title>Genome sequencing provides insights into the evolution of gene families encoding plant cell wall-degrading enzymes in longhorned beetles.</title>
        <authorList>
            <person name="Shin N.R."/>
            <person name="Okamura Y."/>
            <person name="Kirsch R."/>
            <person name="Pauchet Y."/>
        </authorList>
    </citation>
    <scope>NUCLEOTIDE SEQUENCE</scope>
    <source>
        <strain evidence="5">MMC_N1</strain>
    </source>
</reference>
<comment type="caution">
    <text evidence="5">The sequence shown here is derived from an EMBL/GenBank/DDBJ whole genome shotgun (WGS) entry which is preliminary data.</text>
</comment>
<comment type="subcellular location">
    <subcellularLocation>
        <location evidence="1">Cytoplasm</location>
    </subcellularLocation>
</comment>
<evidence type="ECO:0000256" key="2">
    <source>
        <dbReference type="ARBA" id="ARBA00022490"/>
    </source>
</evidence>
<dbReference type="InterPro" id="IPR040322">
    <property type="entry name" value="TROVE2"/>
</dbReference>
<evidence type="ECO:0000256" key="3">
    <source>
        <dbReference type="ARBA" id="ARBA00022723"/>
    </source>
</evidence>
<dbReference type="Proteomes" id="UP001162164">
    <property type="component" value="Unassembled WGS sequence"/>
</dbReference>
<dbReference type="InterPro" id="IPR008858">
    <property type="entry name" value="TROVE_dom"/>
</dbReference>
<evidence type="ECO:0000256" key="1">
    <source>
        <dbReference type="ARBA" id="ARBA00004496"/>
    </source>
</evidence>
<keyword evidence="3" id="KW-0479">Metal-binding</keyword>
<name>A0ABQ9J3M6_9CUCU</name>
<organism evidence="5 6">
    <name type="scientific">Molorchus minor</name>
    <dbReference type="NCBI Taxonomy" id="1323400"/>
    <lineage>
        <taxon>Eukaryota</taxon>
        <taxon>Metazoa</taxon>
        <taxon>Ecdysozoa</taxon>
        <taxon>Arthropoda</taxon>
        <taxon>Hexapoda</taxon>
        <taxon>Insecta</taxon>
        <taxon>Pterygota</taxon>
        <taxon>Neoptera</taxon>
        <taxon>Endopterygota</taxon>
        <taxon>Coleoptera</taxon>
        <taxon>Polyphaga</taxon>
        <taxon>Cucujiformia</taxon>
        <taxon>Chrysomeloidea</taxon>
        <taxon>Cerambycidae</taxon>
        <taxon>Lamiinae</taxon>
        <taxon>Monochamini</taxon>
        <taxon>Molorchus</taxon>
    </lineage>
</organism>
<evidence type="ECO:0000313" key="5">
    <source>
        <dbReference type="EMBL" id="KAJ8972271.1"/>
    </source>
</evidence>
<evidence type="ECO:0000259" key="4">
    <source>
        <dbReference type="PROSITE" id="PS50988"/>
    </source>
</evidence>
<dbReference type="InterPro" id="IPR037214">
    <property type="entry name" value="TROVE_dom_sf"/>
</dbReference>
<dbReference type="PANTHER" id="PTHR14202:SF0">
    <property type="entry name" value="RNA-BINDING PROTEIN RO60"/>
    <property type="match status" value="1"/>
</dbReference>
<dbReference type="PANTHER" id="PTHR14202">
    <property type="entry name" value="60 KDA RIBONUCLEOPROTEIN SSA/RO"/>
    <property type="match status" value="1"/>
</dbReference>
<accession>A0ABQ9J3M6</accession>
<evidence type="ECO:0000313" key="6">
    <source>
        <dbReference type="Proteomes" id="UP001162164"/>
    </source>
</evidence>
<dbReference type="PROSITE" id="PS50988">
    <property type="entry name" value="TROVE"/>
    <property type="match status" value="1"/>
</dbReference>
<sequence>MITGDAPVDLLRIVSTVNEDIFIPHRCLIYHVLAFAITSEKIAEKYKSKITETIFTTCKSDKDFFDFIKFVSSFRDLKKKSKLPHTVGKAVRKYYGMKSPMGLAGSYARYNSYHRWTHKDLIKLAHVQSPSHCGNKKDVNIDEDTERALDLIKKCETLRKTTDPKIALPLIFECNATINQIEPALRKSAEVWNATLPNMSLIEILQSLPKLYKLGFLKRDTPTQALINETLTNTEGIEISRIHPIEVFIFMKLFEKGGKYV</sequence>